<feature type="compositionally biased region" description="Polar residues" evidence="1">
    <location>
        <begin position="153"/>
        <end position="181"/>
    </location>
</feature>
<feature type="region of interest" description="Disordered" evidence="1">
    <location>
        <begin position="143"/>
        <end position="181"/>
    </location>
</feature>
<name>A0A5S6QEE9_TRIMR</name>
<dbReference type="Proteomes" id="UP000046395">
    <property type="component" value="Unassembled WGS sequence"/>
</dbReference>
<dbReference type="AlphaFoldDB" id="A0A5S6QEE9"/>
<evidence type="ECO:0000256" key="1">
    <source>
        <dbReference type="SAM" id="MobiDB-lite"/>
    </source>
</evidence>
<evidence type="ECO:0000313" key="2">
    <source>
        <dbReference type="Proteomes" id="UP000046395"/>
    </source>
</evidence>
<protein>
    <submittedName>
        <fullName evidence="3">Ataxin-2 C-terminal domain-containing protein</fullName>
    </submittedName>
</protein>
<reference evidence="3" key="1">
    <citation type="submission" date="2019-12" db="UniProtKB">
        <authorList>
            <consortium name="WormBaseParasite"/>
        </authorList>
    </citation>
    <scope>IDENTIFICATION</scope>
</reference>
<proteinExistence type="predicted"/>
<keyword evidence="2" id="KW-1185">Reference proteome</keyword>
<organism evidence="2 3">
    <name type="scientific">Trichuris muris</name>
    <name type="common">Mouse whipworm</name>
    <dbReference type="NCBI Taxonomy" id="70415"/>
    <lineage>
        <taxon>Eukaryota</taxon>
        <taxon>Metazoa</taxon>
        <taxon>Ecdysozoa</taxon>
        <taxon>Nematoda</taxon>
        <taxon>Enoplea</taxon>
        <taxon>Dorylaimia</taxon>
        <taxon>Trichinellida</taxon>
        <taxon>Trichuridae</taxon>
        <taxon>Trichuris</taxon>
    </lineage>
</organism>
<dbReference type="WBParaSite" id="TMUE_1000005741.1">
    <property type="protein sequence ID" value="TMUE_1000005741.1"/>
    <property type="gene ID" value="WBGene00293511"/>
</dbReference>
<sequence length="483" mass="53791">MIEHGNDRNTVRHSTTMRRGAPVRWVKFQSMRDSRDRRGMVQRDTEMHQNYDYGNGFEEYVIERAHQRRRVDFSWAPFRRDIQNSVQSEKSDDQSEQVQCFSSPDPDRHPEAATDCSLRVIENEIPPKCNDAKDTAGFEVSAVDLQNRRPLASNRQSGKSTNDEFVSPPRNNKTTGDASTVSISSRRWWVSNRQRGKLDDNNMRMSQVMKPSMNSDAKISASSDVSTAAISARLSLTSIHQPGKLDDNKLETEKTPKKSDIAGGISALEVNCISPDGGKVAIPQEGFTKGPDKDLNHWESDNGNVNVANELCDKCLRAIDVKCLKLVKKSVTPTKPKRVSVNAATQVKVHVIDVGTQVEAVPTIPEDQTPVRNPGGITEEIAQFTMPLVSAEEPMQPISHAPGGVYSYPPNIVQLPPVYYNGDMPMPSSSAGVLYSCGPYGYSPQQMYYMSPPITMHQDIGYFPSPAFPEDANGYRQHEQCNQ</sequence>
<evidence type="ECO:0000313" key="3">
    <source>
        <dbReference type="WBParaSite" id="TMUE_1000005741.1"/>
    </source>
</evidence>
<accession>A0A5S6QEE9</accession>
<feature type="region of interest" description="Disordered" evidence="1">
    <location>
        <begin position="85"/>
        <end position="112"/>
    </location>
</feature>